<dbReference type="InterPro" id="IPR027266">
    <property type="entry name" value="TrmE/GcvT-like"/>
</dbReference>
<accession>A0A941CRC2</accession>
<dbReference type="Proteomes" id="UP000675379">
    <property type="component" value="Unassembled WGS sequence"/>
</dbReference>
<dbReference type="SUPFAM" id="SSF103025">
    <property type="entry name" value="Folate-binding domain"/>
    <property type="match status" value="1"/>
</dbReference>
<feature type="domain" description="GCVT N-terminal" evidence="2">
    <location>
        <begin position="26"/>
        <end position="232"/>
    </location>
</feature>
<dbReference type="SUPFAM" id="SSF101790">
    <property type="entry name" value="Aminomethyltransferase beta-barrel domain"/>
    <property type="match status" value="1"/>
</dbReference>
<evidence type="ECO:0000313" key="3">
    <source>
        <dbReference type="EMBL" id="MBR0577282.1"/>
    </source>
</evidence>
<dbReference type="Pfam" id="PF01571">
    <property type="entry name" value="GCV_T"/>
    <property type="match status" value="1"/>
</dbReference>
<dbReference type="InterPro" id="IPR006222">
    <property type="entry name" value="GCVT_N"/>
</dbReference>
<evidence type="ECO:0000256" key="1">
    <source>
        <dbReference type="PIRSR" id="PIRSR006487-1"/>
    </source>
</evidence>
<evidence type="ECO:0000259" key="2">
    <source>
        <dbReference type="Pfam" id="PF01571"/>
    </source>
</evidence>
<proteinExistence type="predicted"/>
<dbReference type="RefSeq" id="WP_104803026.1">
    <property type="nucleotide sequence ID" value="NZ_JAGSCS010000025.1"/>
</dbReference>
<dbReference type="AlphaFoldDB" id="A0A941CRC2"/>
<feature type="binding site" evidence="1">
    <location>
        <position position="189"/>
    </location>
    <ligand>
        <name>substrate</name>
    </ligand>
</feature>
<keyword evidence="4" id="KW-1185">Reference proteome</keyword>
<dbReference type="PANTHER" id="PTHR43757:SF2">
    <property type="entry name" value="AMINOMETHYLTRANSFERASE, MITOCHONDRIAL"/>
    <property type="match status" value="1"/>
</dbReference>
<gene>
    <name evidence="3" type="ORF">KCG48_13260</name>
</gene>
<reference evidence="3" key="1">
    <citation type="submission" date="2021-04" db="EMBL/GenBank/DDBJ databases">
        <title>Proteiniclasticum sedimins sp. nov., an obligate anaerobic bacterium isolated from anaerobic sludge.</title>
        <authorList>
            <person name="Liu J."/>
        </authorList>
    </citation>
    <scope>NUCLEOTIDE SEQUENCE</scope>
    <source>
        <strain evidence="3">BAD-10</strain>
    </source>
</reference>
<name>A0A941CRC2_9CLOT</name>
<evidence type="ECO:0000313" key="4">
    <source>
        <dbReference type="Proteomes" id="UP000675379"/>
    </source>
</evidence>
<organism evidence="3 4">
    <name type="scientific">Proteiniclasticum sediminis</name>
    <dbReference type="NCBI Taxonomy" id="2804028"/>
    <lineage>
        <taxon>Bacteria</taxon>
        <taxon>Bacillati</taxon>
        <taxon>Bacillota</taxon>
        <taxon>Clostridia</taxon>
        <taxon>Eubacteriales</taxon>
        <taxon>Clostridiaceae</taxon>
        <taxon>Proteiniclasticum</taxon>
    </lineage>
</organism>
<dbReference type="InterPro" id="IPR028896">
    <property type="entry name" value="GcvT/YgfZ/DmdA"/>
</dbReference>
<dbReference type="InterPro" id="IPR029043">
    <property type="entry name" value="GcvT/YgfZ_C"/>
</dbReference>
<dbReference type="EMBL" id="JAGSCS010000025">
    <property type="protein sequence ID" value="MBR0577282.1"/>
    <property type="molecule type" value="Genomic_DNA"/>
</dbReference>
<dbReference type="PANTHER" id="PTHR43757">
    <property type="entry name" value="AMINOMETHYLTRANSFERASE"/>
    <property type="match status" value="1"/>
</dbReference>
<protein>
    <submittedName>
        <fullName evidence="3">Aminomethyltransferase family protein</fullName>
    </submittedName>
</protein>
<comment type="caution">
    <text evidence="3">The sequence shown here is derived from an EMBL/GenBank/DDBJ whole genome shotgun (WGS) entry which is preliminary data.</text>
</comment>
<sequence length="449" mass="51130">MAEMMNPALEGATLMFPQGSFITAYAYTGVEDEIKAYQTSAWIGTALMTSPIYDVYGPDAVKLMGQVCTNDFTTLGMNGIRHAVMCNEKGQILTDGVVIRIGEDRYRTYWLDPVISYYVNTSDLDVHGENMSGKEYFIQIDGEKSLEILENAFQANLHDIKFGRHRIQEVNGKQVRIIRLGMSGNLAYEIHGDMADYVEIYNLVWAAGEKLGARKLGLQAYNMFNHTEAGFPNINLHYPLPWLETSEKMTEYMRTVPQLSMFNLNRRLLGSVGDDLQARFVTPYDVGWDFLIKYNHDFIGKEALLEMSKKPQKKCVTLEWNAKDVAEVFATMLSPGEEPCEDITKPSALEYYFCVREFGFEYRADKVLAADKEIGITSGKIISYTYNSMISLAFISAEYAKEGTELEILWGTPGTRQMKVRAKVARFPYNQDYIRNEKRDVSDIPVFER</sequence>
<dbReference type="Gene3D" id="3.30.1360.120">
    <property type="entry name" value="Probable tRNA modification gtpase trme, domain 1"/>
    <property type="match status" value="1"/>
</dbReference>
<dbReference type="PIRSF" id="PIRSF006487">
    <property type="entry name" value="GcvT"/>
    <property type="match status" value="1"/>
</dbReference>